<feature type="compositionally biased region" description="Polar residues" evidence="2">
    <location>
        <begin position="355"/>
        <end position="379"/>
    </location>
</feature>
<keyword evidence="4" id="KW-1185">Reference proteome</keyword>
<feature type="compositionally biased region" description="Acidic residues" evidence="2">
    <location>
        <begin position="309"/>
        <end position="318"/>
    </location>
</feature>
<evidence type="ECO:0000313" key="3">
    <source>
        <dbReference type="EMBL" id="KAJ6038403.1"/>
    </source>
</evidence>
<dbReference type="Proteomes" id="UP001219568">
    <property type="component" value="Unassembled WGS sequence"/>
</dbReference>
<accession>A0AAD6N7K3</accession>
<feature type="region of interest" description="Disordered" evidence="2">
    <location>
        <begin position="355"/>
        <end position="519"/>
    </location>
</feature>
<feature type="compositionally biased region" description="Pro residues" evidence="2">
    <location>
        <begin position="414"/>
        <end position="429"/>
    </location>
</feature>
<proteinExistence type="predicted"/>
<keyword evidence="1" id="KW-0175">Coiled coil</keyword>
<feature type="region of interest" description="Disordered" evidence="2">
    <location>
        <begin position="282"/>
        <end position="322"/>
    </location>
</feature>
<feature type="compositionally biased region" description="Polar residues" evidence="2">
    <location>
        <begin position="432"/>
        <end position="448"/>
    </location>
</feature>
<comment type="caution">
    <text evidence="3">The sequence shown here is derived from an EMBL/GenBank/DDBJ whole genome shotgun (WGS) entry which is preliminary data.</text>
</comment>
<protein>
    <recommendedName>
        <fullName evidence="5">Mis18 domain-containing protein</fullName>
    </recommendedName>
</protein>
<reference evidence="3" key="1">
    <citation type="journal article" date="2023" name="IMA Fungus">
        <title>Comparative genomic study of the Penicillium genus elucidates a diverse pangenome and 15 lateral gene transfer events.</title>
        <authorList>
            <person name="Petersen C."/>
            <person name="Sorensen T."/>
            <person name="Nielsen M.R."/>
            <person name="Sondergaard T.E."/>
            <person name="Sorensen J.L."/>
            <person name="Fitzpatrick D.A."/>
            <person name="Frisvad J.C."/>
            <person name="Nielsen K.L."/>
        </authorList>
    </citation>
    <scope>NUCLEOTIDE SEQUENCE</scope>
    <source>
        <strain evidence="3">IBT 15450</strain>
    </source>
</reference>
<evidence type="ECO:0000313" key="4">
    <source>
        <dbReference type="Proteomes" id="UP001219568"/>
    </source>
</evidence>
<evidence type="ECO:0000256" key="1">
    <source>
        <dbReference type="SAM" id="Coils"/>
    </source>
</evidence>
<gene>
    <name evidence="3" type="ORF">N7460_008174</name>
</gene>
<evidence type="ECO:0000256" key="2">
    <source>
        <dbReference type="SAM" id="MobiDB-lite"/>
    </source>
</evidence>
<feature type="coiled-coil region" evidence="1">
    <location>
        <begin position="223"/>
        <end position="250"/>
    </location>
</feature>
<dbReference type="AlphaFoldDB" id="A0AAD6N7K3"/>
<dbReference type="EMBL" id="JAQJZL010000009">
    <property type="protein sequence ID" value="KAJ6038403.1"/>
    <property type="molecule type" value="Genomic_DNA"/>
</dbReference>
<evidence type="ECO:0008006" key="5">
    <source>
        <dbReference type="Google" id="ProtNLM"/>
    </source>
</evidence>
<sequence length="541" mass="59442">MDLSHLTRPGILSQCSRCSSSLAALENEWAKLTNVYAIPTAWLSVDLHRISVLSERKLIPHSSEMTLLRGRIIQEVSCKLCQQRIGVLCPFDNGMNILWKMNKVAFREIVTMRTVQPLFKQGTLERLLCPTPKEPPRRNSDIVQDSALVPAGVSDPANLDPSVQRQMLSQGRSIDQISSSVNHLQDTMSDLKHSFTALRIELNGPNRHIGEGSTLQGHDFDMIATVLKELKSKSDEIEKLKLEIEALKLKNRYMGGISPQPQQDSLSVLNMNAALPEVRSPGLLQAGRKRPWPDAFPIDRGQSFGTYFDENDMTDDSDPSFPAVRESRAVLNEQQRRAITSGQSEYGAGSGLQLEASQTPQNRTSNTNRAQSQPAQQSIAKRPRLNPPHGDNPEIAPAQAPAPRRPGRPRKSTNPPPNPNADTPQPPNTTPSNVQGINTDSTGQPGTRRQSRRSLRPTSPDPSIGGNDENGQDGASDSHQAPNKKNKRLTGSPNGSRTGAPEDTADEVAMNEKRKAKVAARDVMARMALQQEEAREAGHTR</sequence>
<organism evidence="3 4">
    <name type="scientific">Penicillium canescens</name>
    <dbReference type="NCBI Taxonomy" id="5083"/>
    <lineage>
        <taxon>Eukaryota</taxon>
        <taxon>Fungi</taxon>
        <taxon>Dikarya</taxon>
        <taxon>Ascomycota</taxon>
        <taxon>Pezizomycotina</taxon>
        <taxon>Eurotiomycetes</taxon>
        <taxon>Eurotiomycetidae</taxon>
        <taxon>Eurotiales</taxon>
        <taxon>Aspergillaceae</taxon>
        <taxon>Penicillium</taxon>
    </lineage>
</organism>
<reference evidence="3" key="2">
    <citation type="submission" date="2023-01" db="EMBL/GenBank/DDBJ databases">
        <authorList>
            <person name="Petersen C."/>
        </authorList>
    </citation>
    <scope>NUCLEOTIDE SEQUENCE</scope>
    <source>
        <strain evidence="3">IBT 15450</strain>
    </source>
</reference>
<name>A0AAD6N7K3_PENCN</name>